<evidence type="ECO:0000313" key="2">
    <source>
        <dbReference type="Proteomes" id="UP000829354"/>
    </source>
</evidence>
<evidence type="ECO:0000313" key="1">
    <source>
        <dbReference type="EMBL" id="UMM33898.1"/>
    </source>
</evidence>
<sequence length="83" mass="9700">MIGVWNSIYFRRFENDRASGDEMTTEEPMTTEHKNFLEPKVEHENVQIERSSSLGLPCKFVFDSVPHQRPVFRSTNLLAYNPP</sequence>
<dbReference type="AlphaFoldDB" id="A0AAE9JJ49"/>
<reference evidence="1 2" key="1">
    <citation type="submission" date="2022-04" db="EMBL/GenBank/DDBJ databases">
        <title>Chromosome-level reference genomes for two strains of Caenorhabditis briggsae: an improved platform for comparative genomics.</title>
        <authorList>
            <person name="Stevens L."/>
            <person name="Andersen E."/>
        </authorList>
    </citation>
    <scope>NUCLEOTIDE SEQUENCE [LARGE SCALE GENOMIC DNA]</scope>
    <source>
        <strain evidence="1">VX34</strain>
        <tissue evidence="1">Whole-organism</tissue>
    </source>
</reference>
<gene>
    <name evidence="1" type="ORF">L5515_007203</name>
</gene>
<protein>
    <submittedName>
        <fullName evidence="1">Uncharacterized protein</fullName>
    </submittedName>
</protein>
<accession>A0AAE9JJ49</accession>
<organism evidence="1 2">
    <name type="scientific">Caenorhabditis briggsae</name>
    <dbReference type="NCBI Taxonomy" id="6238"/>
    <lineage>
        <taxon>Eukaryota</taxon>
        <taxon>Metazoa</taxon>
        <taxon>Ecdysozoa</taxon>
        <taxon>Nematoda</taxon>
        <taxon>Chromadorea</taxon>
        <taxon>Rhabditida</taxon>
        <taxon>Rhabditina</taxon>
        <taxon>Rhabditomorpha</taxon>
        <taxon>Rhabditoidea</taxon>
        <taxon>Rhabditidae</taxon>
        <taxon>Peloderinae</taxon>
        <taxon>Caenorhabditis</taxon>
    </lineage>
</organism>
<name>A0AAE9JJ49_CAEBR</name>
<dbReference type="Proteomes" id="UP000829354">
    <property type="component" value="Chromosome V"/>
</dbReference>
<proteinExistence type="predicted"/>
<keyword evidence="2" id="KW-1185">Reference proteome</keyword>
<dbReference type="EMBL" id="CP092624">
    <property type="protein sequence ID" value="UMM33898.1"/>
    <property type="molecule type" value="Genomic_DNA"/>
</dbReference>